<evidence type="ECO:0000256" key="5">
    <source>
        <dbReference type="ARBA" id="ARBA00022771"/>
    </source>
</evidence>
<keyword evidence="6" id="KW-0833">Ubl conjugation pathway</keyword>
<keyword evidence="5 8" id="KW-0863">Zinc-finger</keyword>
<feature type="compositionally biased region" description="Gly residues" evidence="9">
    <location>
        <begin position="272"/>
        <end position="283"/>
    </location>
</feature>
<evidence type="ECO:0000256" key="6">
    <source>
        <dbReference type="ARBA" id="ARBA00022786"/>
    </source>
</evidence>
<accession>A0AAD8MGE3</accession>
<evidence type="ECO:0000256" key="1">
    <source>
        <dbReference type="ARBA" id="ARBA00000900"/>
    </source>
</evidence>
<dbReference type="Proteomes" id="UP001237642">
    <property type="component" value="Unassembled WGS sequence"/>
</dbReference>
<keyword evidence="7" id="KW-0862">Zinc</keyword>
<dbReference type="PROSITE" id="PS50089">
    <property type="entry name" value="ZF_RING_2"/>
    <property type="match status" value="1"/>
</dbReference>
<dbReference type="InterPro" id="IPR039525">
    <property type="entry name" value="RNF126-like_zinc-ribbon"/>
</dbReference>
<dbReference type="Pfam" id="PF14369">
    <property type="entry name" value="Zn_ribbon_19"/>
    <property type="match status" value="1"/>
</dbReference>
<dbReference type="InterPro" id="IPR001841">
    <property type="entry name" value="Znf_RING"/>
</dbReference>
<dbReference type="GO" id="GO:0008270">
    <property type="term" value="F:zinc ion binding"/>
    <property type="evidence" value="ECO:0007669"/>
    <property type="project" value="UniProtKB-KW"/>
</dbReference>
<evidence type="ECO:0000259" key="10">
    <source>
        <dbReference type="PROSITE" id="PS50089"/>
    </source>
</evidence>
<dbReference type="EC" id="2.3.2.27" evidence="2"/>
<keyword evidence="4" id="KW-0479">Metal-binding</keyword>
<feature type="compositionally biased region" description="Low complexity" evidence="9">
    <location>
        <begin position="116"/>
        <end position="130"/>
    </location>
</feature>
<name>A0AAD8MGE3_9APIA</name>
<keyword evidence="3 11" id="KW-0808">Transferase</keyword>
<dbReference type="PANTHER" id="PTHR15710">
    <property type="entry name" value="E3 UBIQUITIN-PROTEIN LIGASE PRAJA"/>
    <property type="match status" value="1"/>
</dbReference>
<proteinExistence type="predicted"/>
<dbReference type="FunFam" id="3.30.40.10:FF:000022">
    <property type="entry name" value="E3 ubiquitin-protein ligase RING1-like"/>
    <property type="match status" value="1"/>
</dbReference>
<protein>
    <recommendedName>
        <fullName evidence="2">RING-type E3 ubiquitin transferase</fullName>
        <ecNumber evidence="2">2.3.2.27</ecNumber>
    </recommendedName>
</protein>
<dbReference type="SUPFAM" id="SSF57850">
    <property type="entry name" value="RING/U-box"/>
    <property type="match status" value="1"/>
</dbReference>
<dbReference type="PANTHER" id="PTHR15710:SF169">
    <property type="entry name" value="RING-TYPE E3 UBIQUITIN TRANSFERASE"/>
    <property type="match status" value="1"/>
</dbReference>
<dbReference type="CDD" id="cd16667">
    <property type="entry name" value="RING-H2_RNF126-like"/>
    <property type="match status" value="1"/>
</dbReference>
<dbReference type="AlphaFoldDB" id="A0AAD8MGE3"/>
<evidence type="ECO:0000256" key="2">
    <source>
        <dbReference type="ARBA" id="ARBA00012483"/>
    </source>
</evidence>
<feature type="region of interest" description="Disordered" evidence="9">
    <location>
        <begin position="116"/>
        <end position="137"/>
    </location>
</feature>
<evidence type="ECO:0000313" key="12">
    <source>
        <dbReference type="Proteomes" id="UP001237642"/>
    </source>
</evidence>
<sequence length="338" mass="37351">MSTVSDTGAVTNRYFCYQCNSTVTITPQSPSSELICPNCNGSFLEEFDESSALSPHPILNVPNFFPPVSENNDFLTLLRGGNRFENRVEFDPLSFFMTYLHTLRAGGANIQFVVDNNNNNNNDSSNNNNNNERRGFYNDPDSLLDPFGFRIPFNLGDYVVGPGLEQLIQQLSENDPNRHGPPPAAKSAVEGLKSVEIRDEMSDGDYWQCAVCMEIFEVGVEAKEMPCKHLFHSDCILPWLEMHNSCPVCRFELPTDDEDYENRKRGGDVESSGGGVGQSSGGGLVQLSGGRPLALEAEGKPAMAELEIVGRGMRMLEIPTPIAKLQMMSTKYIVIRSS</sequence>
<comment type="caution">
    <text evidence="11">The sequence shown here is derived from an EMBL/GenBank/DDBJ whole genome shotgun (WGS) entry which is preliminary data.</text>
</comment>
<comment type="catalytic activity">
    <reaction evidence="1">
        <text>S-ubiquitinyl-[E2 ubiquitin-conjugating enzyme]-L-cysteine + [acceptor protein]-L-lysine = [E2 ubiquitin-conjugating enzyme]-L-cysteine + N(6)-ubiquitinyl-[acceptor protein]-L-lysine.</text>
        <dbReference type="EC" id="2.3.2.27"/>
    </reaction>
</comment>
<evidence type="ECO:0000256" key="8">
    <source>
        <dbReference type="PROSITE-ProRule" id="PRU00175"/>
    </source>
</evidence>
<evidence type="ECO:0000256" key="3">
    <source>
        <dbReference type="ARBA" id="ARBA00022679"/>
    </source>
</evidence>
<dbReference type="InterPro" id="IPR013083">
    <property type="entry name" value="Znf_RING/FYVE/PHD"/>
</dbReference>
<evidence type="ECO:0000256" key="7">
    <source>
        <dbReference type="ARBA" id="ARBA00022833"/>
    </source>
</evidence>
<keyword evidence="12" id="KW-1185">Reference proteome</keyword>
<dbReference type="GO" id="GO:0016567">
    <property type="term" value="P:protein ubiquitination"/>
    <property type="evidence" value="ECO:0007669"/>
    <property type="project" value="TreeGrafter"/>
</dbReference>
<gene>
    <name evidence="11" type="ORF">POM88_038049</name>
</gene>
<dbReference type="GO" id="GO:0061630">
    <property type="term" value="F:ubiquitin protein ligase activity"/>
    <property type="evidence" value="ECO:0007669"/>
    <property type="project" value="UniProtKB-EC"/>
</dbReference>
<dbReference type="SMART" id="SM00184">
    <property type="entry name" value="RING"/>
    <property type="match status" value="1"/>
</dbReference>
<dbReference type="Gene3D" id="3.30.40.10">
    <property type="entry name" value="Zinc/RING finger domain, C3HC4 (zinc finger)"/>
    <property type="match status" value="1"/>
</dbReference>
<evidence type="ECO:0000313" key="11">
    <source>
        <dbReference type="EMBL" id="KAK1371957.1"/>
    </source>
</evidence>
<dbReference type="Pfam" id="PF13639">
    <property type="entry name" value="zf-RING_2"/>
    <property type="match status" value="1"/>
</dbReference>
<organism evidence="11 12">
    <name type="scientific">Heracleum sosnowskyi</name>
    <dbReference type="NCBI Taxonomy" id="360622"/>
    <lineage>
        <taxon>Eukaryota</taxon>
        <taxon>Viridiplantae</taxon>
        <taxon>Streptophyta</taxon>
        <taxon>Embryophyta</taxon>
        <taxon>Tracheophyta</taxon>
        <taxon>Spermatophyta</taxon>
        <taxon>Magnoliopsida</taxon>
        <taxon>eudicotyledons</taxon>
        <taxon>Gunneridae</taxon>
        <taxon>Pentapetalae</taxon>
        <taxon>asterids</taxon>
        <taxon>campanulids</taxon>
        <taxon>Apiales</taxon>
        <taxon>Apiaceae</taxon>
        <taxon>Apioideae</taxon>
        <taxon>apioid superclade</taxon>
        <taxon>Tordylieae</taxon>
        <taxon>Tordyliinae</taxon>
        <taxon>Heracleum</taxon>
    </lineage>
</organism>
<reference evidence="11" key="2">
    <citation type="submission" date="2023-05" db="EMBL/GenBank/DDBJ databases">
        <authorList>
            <person name="Schelkunov M.I."/>
        </authorList>
    </citation>
    <scope>NUCLEOTIDE SEQUENCE</scope>
    <source>
        <strain evidence="11">Hsosn_3</strain>
        <tissue evidence="11">Leaf</tissue>
    </source>
</reference>
<feature type="domain" description="RING-type" evidence="10">
    <location>
        <begin position="209"/>
        <end position="250"/>
    </location>
</feature>
<evidence type="ECO:0000256" key="9">
    <source>
        <dbReference type="SAM" id="MobiDB-lite"/>
    </source>
</evidence>
<dbReference type="EMBL" id="JAUIZM010000008">
    <property type="protein sequence ID" value="KAK1371957.1"/>
    <property type="molecule type" value="Genomic_DNA"/>
</dbReference>
<dbReference type="GO" id="GO:0005737">
    <property type="term" value="C:cytoplasm"/>
    <property type="evidence" value="ECO:0007669"/>
    <property type="project" value="TreeGrafter"/>
</dbReference>
<evidence type="ECO:0000256" key="4">
    <source>
        <dbReference type="ARBA" id="ARBA00022723"/>
    </source>
</evidence>
<reference evidence="11" key="1">
    <citation type="submission" date="2023-02" db="EMBL/GenBank/DDBJ databases">
        <title>Genome of toxic invasive species Heracleum sosnowskyi carries increased number of genes despite the absence of recent whole-genome duplications.</title>
        <authorList>
            <person name="Schelkunov M."/>
            <person name="Shtratnikova V."/>
            <person name="Makarenko M."/>
            <person name="Klepikova A."/>
            <person name="Omelchenko D."/>
            <person name="Novikova G."/>
            <person name="Obukhova E."/>
            <person name="Bogdanov V."/>
            <person name="Penin A."/>
            <person name="Logacheva M."/>
        </authorList>
    </citation>
    <scope>NUCLEOTIDE SEQUENCE</scope>
    <source>
        <strain evidence="11">Hsosn_3</strain>
        <tissue evidence="11">Leaf</tissue>
    </source>
</reference>
<feature type="region of interest" description="Disordered" evidence="9">
    <location>
        <begin position="260"/>
        <end position="283"/>
    </location>
</feature>